<evidence type="ECO:0000313" key="3">
    <source>
        <dbReference type="Proteomes" id="UP000027730"/>
    </source>
</evidence>
<keyword evidence="3" id="KW-1185">Reference proteome</keyword>
<feature type="compositionally biased region" description="Basic and acidic residues" evidence="1">
    <location>
        <begin position="9"/>
        <end position="20"/>
    </location>
</feature>
<organism evidence="2 3">
    <name type="scientific">Aureobasidium namibiae CBS 147.97</name>
    <dbReference type="NCBI Taxonomy" id="1043004"/>
    <lineage>
        <taxon>Eukaryota</taxon>
        <taxon>Fungi</taxon>
        <taxon>Dikarya</taxon>
        <taxon>Ascomycota</taxon>
        <taxon>Pezizomycotina</taxon>
        <taxon>Dothideomycetes</taxon>
        <taxon>Dothideomycetidae</taxon>
        <taxon>Dothideales</taxon>
        <taxon>Saccotheciaceae</taxon>
        <taxon>Aureobasidium</taxon>
    </lineage>
</organism>
<dbReference type="OrthoDB" id="3905339at2759"/>
<feature type="compositionally biased region" description="Basic and acidic residues" evidence="1">
    <location>
        <begin position="64"/>
        <end position="74"/>
    </location>
</feature>
<dbReference type="AlphaFoldDB" id="A0A074WDU8"/>
<dbReference type="HOGENOM" id="CLU_626957_0_0_1"/>
<proteinExistence type="predicted"/>
<evidence type="ECO:0000256" key="1">
    <source>
        <dbReference type="SAM" id="MobiDB-lite"/>
    </source>
</evidence>
<gene>
    <name evidence="2" type="ORF">M436DRAFT_85201</name>
</gene>
<feature type="region of interest" description="Disordered" evidence="1">
    <location>
        <begin position="1"/>
        <end position="112"/>
    </location>
</feature>
<feature type="compositionally biased region" description="Basic and acidic residues" evidence="1">
    <location>
        <begin position="416"/>
        <end position="430"/>
    </location>
</feature>
<feature type="compositionally biased region" description="Polar residues" evidence="1">
    <location>
        <begin position="24"/>
        <end position="34"/>
    </location>
</feature>
<dbReference type="EMBL" id="KL584720">
    <property type="protein sequence ID" value="KEQ69734.1"/>
    <property type="molecule type" value="Genomic_DNA"/>
</dbReference>
<feature type="compositionally biased region" description="Polar residues" evidence="1">
    <location>
        <begin position="78"/>
        <end position="91"/>
    </location>
</feature>
<feature type="region of interest" description="Disordered" evidence="1">
    <location>
        <begin position="416"/>
        <end position="437"/>
    </location>
</feature>
<accession>A0A074WDU8</accession>
<name>A0A074WDU8_9PEZI</name>
<protein>
    <submittedName>
        <fullName evidence="2">Uncharacterized protein</fullName>
    </submittedName>
</protein>
<dbReference type="GeneID" id="25417496"/>
<evidence type="ECO:0000313" key="2">
    <source>
        <dbReference type="EMBL" id="KEQ69734.1"/>
    </source>
</evidence>
<sequence>MSTSPSDSIEIKDSDSESDRSSPVQPTQQLSPKMTRSKSRRLQPFTPLISSPSQPRKKIKKIKKVEDSDSEPDRSSPVQSLQHSSPMTTRSKGYRPPSHTAPQPPPSRTRQKSWMVNSTKMNTRSSHGNAKVTNTVTEPVNETVTSSITSPVVNVPTASPSDVEVSETVAEASQVHLSPNANHTKVREASMLSSQSLARSISAGMFTEIFQQASFCREGLKKRFQIFLRYMDPKASHCGHLVEPPTAEVKVPEFVQRLSFEHLAAFLDASVLRTYWEIVTDLQDTELVMFQTLGRIDNLLKGNPSLDKANANIIMAHFATIATTSDAFCTRMSARITLTPEQRIFFDENDIETGQLLCFRLVVTADLPSVEDRLRLLWSVAPVYPVRMRFLEWNHATSRSSRALKTTMETLATTIKDTETEARGTKRKADEEIETDQ</sequence>
<reference evidence="2 3" key="1">
    <citation type="journal article" date="2014" name="BMC Genomics">
        <title>Genome sequencing of four Aureobasidium pullulans varieties: biotechnological potential, stress tolerance, and description of new species.</title>
        <authorList>
            <person name="Gostin Ar C."/>
            <person name="Ohm R.A."/>
            <person name="Kogej T."/>
            <person name="Sonjak S."/>
            <person name="Turk M."/>
            <person name="Zajc J."/>
            <person name="Zalar P."/>
            <person name="Grube M."/>
            <person name="Sun H."/>
            <person name="Han J."/>
            <person name="Sharma A."/>
            <person name="Chiniquy J."/>
            <person name="Ngan C.Y."/>
            <person name="Lipzen A."/>
            <person name="Barry K."/>
            <person name="Grigoriev I.V."/>
            <person name="Gunde-Cimerman N."/>
        </authorList>
    </citation>
    <scope>NUCLEOTIDE SEQUENCE [LARGE SCALE GENOMIC DNA]</scope>
    <source>
        <strain evidence="2 3">CBS 147.97</strain>
    </source>
</reference>
<dbReference type="RefSeq" id="XP_013423990.1">
    <property type="nucleotide sequence ID" value="XM_013568536.1"/>
</dbReference>
<dbReference type="Proteomes" id="UP000027730">
    <property type="component" value="Unassembled WGS sequence"/>
</dbReference>